<evidence type="ECO:0000313" key="1">
    <source>
        <dbReference type="EMBL" id="KKN74334.1"/>
    </source>
</evidence>
<dbReference type="AlphaFoldDB" id="A0A0F9T5A0"/>
<comment type="caution">
    <text evidence="1">The sequence shown here is derived from an EMBL/GenBank/DDBJ whole genome shotgun (WGS) entry which is preliminary data.</text>
</comment>
<dbReference type="EMBL" id="LAZR01000328">
    <property type="protein sequence ID" value="KKN74334.1"/>
    <property type="molecule type" value="Genomic_DNA"/>
</dbReference>
<sequence>MPEGVAVINGEQYTLLAEEQLPKGRRALSRSLRASVPSDPGRLATRRWRLSGPLGASREGADGFLGVDYADNLATDNDELLTSAMARNAVTLTGFDPPTTSGVVLGSTKFGAGVLGPAYAAGDCEFFDEDRGRLFYHRKRGSTQVQASDMSVQQTVVHPAAVAGAAIWKDKGYLGLGIESAMLRRVTVRDGGSDYETVSIRGTPIGSKALRKGSDRLWMVVADPSEEFTNHLRYTLDDFISASCSFAVRDDKIPATGIGTLGALTIVGNELGAGSFTDQGVPVAVAEPLEGHRSANNGKHFATMWGWEYFTTDVGLFAWNGGLVTNPVGPEANQRFEGPIDGRPTALWPYKDSVWVAYLTPAGDTYILRGRFGPQTFALGIPDWYPWLKLSSTEVHMIGSTGQRTNPTLTWGEGTNMAHGTLGRRGRDIADSNYRFGVTGGTLFLTTLMGDQHVLRNLRYGQFHCENMVSGDSWQLAISVDEATAVNVGSAVTADGVARAVPVSAGVPLTTVNGYFFKPQLTQVAGGSGSDISPPQIRGFLDLIFDERPDVIEEVTLVLLLDEVNPRTQYNRLKTLAEPDTASPVTVKLPDDFGDTTVYGTVAGVDEFKDVKGDAVEAVTVRVHLWELS</sequence>
<organism evidence="1">
    <name type="scientific">marine sediment metagenome</name>
    <dbReference type="NCBI Taxonomy" id="412755"/>
    <lineage>
        <taxon>unclassified sequences</taxon>
        <taxon>metagenomes</taxon>
        <taxon>ecological metagenomes</taxon>
    </lineage>
</organism>
<gene>
    <name evidence="1" type="ORF">LCGC14_0391350</name>
</gene>
<evidence type="ECO:0008006" key="2">
    <source>
        <dbReference type="Google" id="ProtNLM"/>
    </source>
</evidence>
<proteinExistence type="predicted"/>
<reference evidence="1" key="1">
    <citation type="journal article" date="2015" name="Nature">
        <title>Complex archaea that bridge the gap between prokaryotes and eukaryotes.</title>
        <authorList>
            <person name="Spang A."/>
            <person name="Saw J.H."/>
            <person name="Jorgensen S.L."/>
            <person name="Zaremba-Niedzwiedzka K."/>
            <person name="Martijn J."/>
            <person name="Lind A.E."/>
            <person name="van Eijk R."/>
            <person name="Schleper C."/>
            <person name="Guy L."/>
            <person name="Ettema T.J."/>
        </authorList>
    </citation>
    <scope>NUCLEOTIDE SEQUENCE</scope>
</reference>
<accession>A0A0F9T5A0</accession>
<protein>
    <recommendedName>
        <fullName evidence="2">Ubiquitin-activating enzyme E1 FCCH domain-containing protein</fullName>
    </recommendedName>
</protein>
<name>A0A0F9T5A0_9ZZZZ</name>